<feature type="domain" description="MAT1 centre" evidence="2">
    <location>
        <begin position="10"/>
        <end position="87"/>
    </location>
</feature>
<feature type="region of interest" description="Disordered" evidence="1">
    <location>
        <begin position="122"/>
        <end position="159"/>
    </location>
</feature>
<evidence type="ECO:0000256" key="1">
    <source>
        <dbReference type="SAM" id="MobiDB-lite"/>
    </source>
</evidence>
<sequence>MEDPELDLDQKTIKKHIRIRKRIENIYNKLSDDFENKRDYDDYLEEREDIIFNLCENIDVDATEARVRAYEAANSASIAANLAKRAHAARPRPESAGPVEEKVTDATAPDALHNAAPAFGAAANQLPPQPAPVANQAKRKAPPKPSMTELKAGGWDPGLPSKRMIRDLFDSLVL</sequence>
<proteinExistence type="predicted"/>
<dbReference type="GO" id="GO:0005675">
    <property type="term" value="C:transcription factor TFIIH holo complex"/>
    <property type="evidence" value="ECO:0007669"/>
    <property type="project" value="TreeGrafter"/>
</dbReference>
<feature type="compositionally biased region" description="Low complexity" evidence="1">
    <location>
        <begin position="122"/>
        <end position="136"/>
    </location>
</feature>
<dbReference type="PANTHER" id="PTHR12683">
    <property type="entry name" value="CDK-ACTIVATING KINASE ASSEMBLY FACTOR MAT1"/>
    <property type="match status" value="1"/>
</dbReference>
<gene>
    <name evidence="3" type="ORF">TSPGSL018_274</name>
</gene>
<dbReference type="GO" id="GO:0006357">
    <property type="term" value="P:regulation of transcription by RNA polymerase II"/>
    <property type="evidence" value="ECO:0007669"/>
    <property type="project" value="TreeGrafter"/>
</dbReference>
<evidence type="ECO:0000259" key="2">
    <source>
        <dbReference type="Pfam" id="PF06391"/>
    </source>
</evidence>
<dbReference type="InterPro" id="IPR015877">
    <property type="entry name" value="MAT1_centre"/>
</dbReference>
<protein>
    <recommendedName>
        <fullName evidence="2">MAT1 centre domain-containing protein</fullName>
    </recommendedName>
</protein>
<reference evidence="3" key="1">
    <citation type="submission" date="2014-05" db="EMBL/GenBank/DDBJ databases">
        <title>The transcriptome of the halophilic microalga Tetraselmis sp. GSL018 isolated from the Great Salt Lake, Utah.</title>
        <authorList>
            <person name="Jinkerson R.E."/>
            <person name="D'Adamo S."/>
            <person name="Posewitz M.C."/>
        </authorList>
    </citation>
    <scope>NUCLEOTIDE SEQUENCE</scope>
    <source>
        <strain evidence="3">GSL018</strain>
    </source>
</reference>
<dbReference type="GO" id="GO:0006281">
    <property type="term" value="P:DNA repair"/>
    <property type="evidence" value="ECO:0007669"/>
    <property type="project" value="TreeGrafter"/>
</dbReference>
<accession>A0A061RNU1</accession>
<organism evidence="3">
    <name type="scientific">Tetraselmis sp. GSL018</name>
    <dbReference type="NCBI Taxonomy" id="582737"/>
    <lineage>
        <taxon>Eukaryota</taxon>
        <taxon>Viridiplantae</taxon>
        <taxon>Chlorophyta</taxon>
        <taxon>core chlorophytes</taxon>
        <taxon>Chlorodendrophyceae</taxon>
        <taxon>Chlorodendrales</taxon>
        <taxon>Chlorodendraceae</taxon>
        <taxon>Tetraselmis</taxon>
    </lineage>
</organism>
<dbReference type="Pfam" id="PF06391">
    <property type="entry name" value="MAT1"/>
    <property type="match status" value="1"/>
</dbReference>
<evidence type="ECO:0000313" key="3">
    <source>
        <dbReference type="EMBL" id="JAC72201.1"/>
    </source>
</evidence>
<dbReference type="PANTHER" id="PTHR12683:SF13">
    <property type="entry name" value="CDK-ACTIVATING KINASE ASSEMBLY FACTOR MAT1"/>
    <property type="match status" value="1"/>
</dbReference>
<name>A0A061RNU1_9CHLO</name>
<dbReference type="AlphaFoldDB" id="A0A061RNU1"/>
<dbReference type="EMBL" id="GBEZ01013822">
    <property type="protein sequence ID" value="JAC72201.1"/>
    <property type="molecule type" value="Transcribed_RNA"/>
</dbReference>